<dbReference type="EMBL" id="CP000527">
    <property type="protein sequence ID" value="ABM29808.1"/>
    <property type="molecule type" value="Genomic_DNA"/>
</dbReference>
<dbReference type="InterPro" id="IPR051798">
    <property type="entry name" value="Class-II_PLP-Dep_Aminotrans"/>
</dbReference>
<dbReference type="InterPro" id="IPR004839">
    <property type="entry name" value="Aminotransferase_I/II_large"/>
</dbReference>
<dbReference type="Pfam" id="PF00155">
    <property type="entry name" value="Aminotran_1_2"/>
    <property type="match status" value="1"/>
</dbReference>
<comment type="cofactor">
    <cofactor evidence="1">
        <name>pyridoxal 5'-phosphate</name>
        <dbReference type="ChEBI" id="CHEBI:597326"/>
    </cofactor>
</comment>
<protein>
    <recommendedName>
        <fullName evidence="2">cysteine-S-conjugate beta-lyase</fullName>
        <ecNumber evidence="2">4.4.1.13</ecNumber>
    </recommendedName>
</protein>
<dbReference type="EC" id="4.4.1.13" evidence="2"/>
<dbReference type="GO" id="GO:0047804">
    <property type="term" value="F:cysteine-S-conjugate beta-lyase activity"/>
    <property type="evidence" value="ECO:0007669"/>
    <property type="project" value="UniProtKB-EC"/>
</dbReference>
<evidence type="ECO:0000256" key="2">
    <source>
        <dbReference type="ARBA" id="ARBA00012224"/>
    </source>
</evidence>
<evidence type="ECO:0000313" key="8">
    <source>
        <dbReference type="Proteomes" id="UP000009173"/>
    </source>
</evidence>
<dbReference type="NCBIfam" id="TIGR04350">
    <property type="entry name" value="C_S_lyase_PatB"/>
    <property type="match status" value="1"/>
</dbReference>
<evidence type="ECO:0000256" key="5">
    <source>
        <dbReference type="ARBA" id="ARBA00037974"/>
    </source>
</evidence>
<dbReference type="Proteomes" id="UP000009173">
    <property type="component" value="Chromosome"/>
</dbReference>
<keyword evidence="3" id="KW-0663">Pyridoxal phosphate</keyword>
<evidence type="ECO:0000259" key="6">
    <source>
        <dbReference type="Pfam" id="PF00155"/>
    </source>
</evidence>
<dbReference type="CDD" id="cd00609">
    <property type="entry name" value="AAT_like"/>
    <property type="match status" value="1"/>
</dbReference>
<evidence type="ECO:0000256" key="1">
    <source>
        <dbReference type="ARBA" id="ARBA00001933"/>
    </source>
</evidence>
<dbReference type="Gene3D" id="3.40.640.10">
    <property type="entry name" value="Type I PLP-dependent aspartate aminotransferase-like (Major domain)"/>
    <property type="match status" value="1"/>
</dbReference>
<evidence type="ECO:0000313" key="7">
    <source>
        <dbReference type="EMBL" id="ABM29808.1"/>
    </source>
</evidence>
<evidence type="ECO:0000256" key="3">
    <source>
        <dbReference type="ARBA" id="ARBA00022898"/>
    </source>
</evidence>
<dbReference type="GO" id="GO:0008483">
    <property type="term" value="F:transaminase activity"/>
    <property type="evidence" value="ECO:0007669"/>
    <property type="project" value="UniProtKB-KW"/>
</dbReference>
<dbReference type="AlphaFoldDB" id="A0A0H3AD65"/>
<dbReference type="KEGG" id="dvl:Dvul_2797"/>
<dbReference type="InterPro" id="IPR015422">
    <property type="entry name" value="PyrdxlP-dep_Trfase_small"/>
</dbReference>
<evidence type="ECO:0000256" key="4">
    <source>
        <dbReference type="ARBA" id="ARBA00023239"/>
    </source>
</evidence>
<dbReference type="InterPro" id="IPR015424">
    <property type="entry name" value="PyrdxlP-dep_Trfase"/>
</dbReference>
<sequence length="393" mass="42358">MSTAFDHTFDTLIDRTGTGSLKWDDMERIFGPVPQNAIPLWVADMDFHAPEAVQNAVKDVAAQGIYGYPAESSAPREAAATWLADRHGWAPGKESLVTVPGVVPGMALLIRELTAPGDGVAVQPPVYPPLFDCVRAAGRRVVENPLVETDGRWGMDLGGLEGIFRGGVRLLLLCSPHNPVGRVWTRDELSALADLCQRYGVMVVADEIHHDLVLPGHTHTVFASLPQCQPDRVVTCVSASKSFNLGGLPHAYVVATDGALRQRIAHAVVGRGLAHGDLFGMVAQEAAHRHGAPWLDALRMYIADNAAMLQDRLHSHLPWVRMATLEGTYLAWLDCRASGMDETTMMRRLVAAGVVPSGGRFFGTGGEGHLRVNLATPRTRLSAAIARMIVGLA</sequence>
<keyword evidence="4" id="KW-0456">Lyase</keyword>
<organism evidence="7 8">
    <name type="scientific">Nitratidesulfovibrio vulgaris (strain DP4)</name>
    <name type="common">Desulfovibrio vulgaris</name>
    <dbReference type="NCBI Taxonomy" id="391774"/>
    <lineage>
        <taxon>Bacteria</taxon>
        <taxon>Pseudomonadati</taxon>
        <taxon>Thermodesulfobacteriota</taxon>
        <taxon>Desulfovibrionia</taxon>
        <taxon>Desulfovibrionales</taxon>
        <taxon>Desulfovibrionaceae</taxon>
        <taxon>Nitratidesulfovibrio</taxon>
    </lineage>
</organism>
<dbReference type="InterPro" id="IPR015421">
    <property type="entry name" value="PyrdxlP-dep_Trfase_major"/>
</dbReference>
<gene>
    <name evidence="7" type="ordered locus">Dvul_2797</name>
</gene>
<keyword evidence="7" id="KW-0808">Transferase</keyword>
<dbReference type="SUPFAM" id="SSF53383">
    <property type="entry name" value="PLP-dependent transferases"/>
    <property type="match status" value="1"/>
</dbReference>
<keyword evidence="7" id="KW-0032">Aminotransferase</keyword>
<dbReference type="RefSeq" id="WP_011793098.1">
    <property type="nucleotide sequence ID" value="NC_008751.1"/>
</dbReference>
<comment type="similarity">
    <text evidence="5">Belongs to the class-II pyridoxal-phosphate-dependent aminotransferase family. MalY/PatB cystathionine beta-lyase subfamily.</text>
</comment>
<dbReference type="Gene3D" id="3.90.1150.10">
    <property type="entry name" value="Aspartate Aminotransferase, domain 1"/>
    <property type="match status" value="1"/>
</dbReference>
<proteinExistence type="inferred from homology"/>
<dbReference type="InterPro" id="IPR027619">
    <property type="entry name" value="C-S_lyase_PatB-like"/>
</dbReference>
<accession>A0A0H3AD65</accession>
<dbReference type="PANTHER" id="PTHR43525">
    <property type="entry name" value="PROTEIN MALY"/>
    <property type="match status" value="1"/>
</dbReference>
<reference evidence="8" key="1">
    <citation type="journal article" date="2009" name="Environ. Microbiol.">
        <title>Contribution of mobile genetic elements to Desulfovibrio vulgaris genome plasticity.</title>
        <authorList>
            <person name="Walker C.B."/>
            <person name="Stolyar S."/>
            <person name="Chivian D."/>
            <person name="Pinel N."/>
            <person name="Gabster J.A."/>
            <person name="Dehal P.S."/>
            <person name="He Z."/>
            <person name="Yang Z.K."/>
            <person name="Yen H.C."/>
            <person name="Zhou J."/>
            <person name="Wall J.D."/>
            <person name="Hazen T.C."/>
            <person name="Arkin A.P."/>
            <person name="Stahl D.A."/>
        </authorList>
    </citation>
    <scope>NUCLEOTIDE SEQUENCE [LARGE SCALE GENOMIC DNA]</scope>
    <source>
        <strain evidence="8">DP4</strain>
    </source>
</reference>
<dbReference type="PANTHER" id="PTHR43525:SF1">
    <property type="entry name" value="PROTEIN MALY"/>
    <property type="match status" value="1"/>
</dbReference>
<dbReference type="GO" id="GO:0030170">
    <property type="term" value="F:pyridoxal phosphate binding"/>
    <property type="evidence" value="ECO:0007669"/>
    <property type="project" value="InterPro"/>
</dbReference>
<name>A0A0H3AD65_NITV4</name>
<feature type="domain" description="Aminotransferase class I/classII large" evidence="6">
    <location>
        <begin position="44"/>
        <end position="384"/>
    </location>
</feature>
<dbReference type="HOGENOM" id="CLU_017584_15_0_7"/>